<organism evidence="1 2">
    <name type="scientific">Sulfurimonas hongkongensis</name>
    <dbReference type="NCBI Taxonomy" id="1172190"/>
    <lineage>
        <taxon>Bacteria</taxon>
        <taxon>Pseudomonadati</taxon>
        <taxon>Campylobacterota</taxon>
        <taxon>Epsilonproteobacteria</taxon>
        <taxon>Campylobacterales</taxon>
        <taxon>Sulfurimonadaceae</taxon>
        <taxon>Sulfurimonas</taxon>
    </lineage>
</organism>
<protein>
    <submittedName>
        <fullName evidence="1">Uncharacterized protein</fullName>
    </submittedName>
</protein>
<gene>
    <name evidence="1" type="ORF">M947_01435</name>
</gene>
<dbReference type="EMBL" id="AUPZ01000002">
    <property type="protein sequence ID" value="EQB40488.1"/>
    <property type="molecule type" value="Genomic_DNA"/>
</dbReference>
<evidence type="ECO:0000313" key="2">
    <source>
        <dbReference type="Proteomes" id="UP000015520"/>
    </source>
</evidence>
<proteinExistence type="predicted"/>
<dbReference type="AlphaFoldDB" id="T0L3R4"/>
<dbReference type="Proteomes" id="UP000015520">
    <property type="component" value="Unassembled WGS sequence"/>
</dbReference>
<keyword evidence="2" id="KW-1185">Reference proteome</keyword>
<reference evidence="1 2" key="1">
    <citation type="submission" date="2013-07" db="EMBL/GenBank/DDBJ databases">
        <title>Sulfurimonas hongkongensis AST-10 Genome Sequencing.</title>
        <authorList>
            <person name="Cai L."/>
            <person name="Zhang T."/>
        </authorList>
    </citation>
    <scope>NUCLEOTIDE SEQUENCE [LARGE SCALE GENOMIC DNA]</scope>
    <source>
        <strain evidence="1 2">AST-10</strain>
    </source>
</reference>
<accession>T0L3R4</accession>
<comment type="caution">
    <text evidence="1">The sequence shown here is derived from an EMBL/GenBank/DDBJ whole genome shotgun (WGS) entry which is preliminary data.</text>
</comment>
<evidence type="ECO:0000313" key="1">
    <source>
        <dbReference type="EMBL" id="EQB40488.1"/>
    </source>
</evidence>
<sequence length="29" mass="3219">MHKNISLADGKALVRGIFAQFTSAKRRMA</sequence>
<name>T0L3R4_9BACT</name>